<keyword evidence="1" id="KW-0812">Transmembrane</keyword>
<evidence type="ECO:0000313" key="2">
    <source>
        <dbReference type="EMBL" id="EEG26660.1"/>
    </source>
</evidence>
<accession>C0E462</accession>
<evidence type="ECO:0000313" key="3">
    <source>
        <dbReference type="Proteomes" id="UP000006247"/>
    </source>
</evidence>
<protein>
    <submittedName>
        <fullName evidence="2">Uncharacterized protein</fullName>
    </submittedName>
</protein>
<dbReference type="HOGENOM" id="CLU_1394281_0_0_11"/>
<reference evidence="2 3" key="1">
    <citation type="submission" date="2009-01" db="EMBL/GenBank/DDBJ databases">
        <authorList>
            <person name="Fulton L."/>
            <person name="Clifton S."/>
            <person name="Chinwalla A.T."/>
            <person name="Mitreva M."/>
            <person name="Sodergren E."/>
            <person name="Weinstock G."/>
            <person name="Clifton S."/>
            <person name="Dooling D.J."/>
            <person name="Fulton B."/>
            <person name="Minx P."/>
            <person name="Pepin K.H."/>
            <person name="Johnson M."/>
            <person name="Bhonagiri V."/>
            <person name="Nash W.E."/>
            <person name="Mardis E.R."/>
            <person name="Wilson R.K."/>
        </authorList>
    </citation>
    <scope>NUCLEOTIDE SEQUENCE [LARGE SCALE GENOMIC DNA]</scope>
    <source>
        <strain evidence="2 3">ATCC 33806</strain>
    </source>
</reference>
<keyword evidence="1" id="KW-0472">Membrane</keyword>
<sequence>MIGVLRQRSRTIIIVVIVALFVGYSVHTAVESRRAQAVARAIEEYMAVLDAEWVDADCMPDHCPKSSKSLPGVPQDRALFTSTEGGIIRGRGKDVSTVAPVRSSLAIYELKKQKHGVVEAYVDITVTQCPFSGNKGDPYEVLPDLYRITLSPSVVDKHNYVVMDDEYLNPTKYRPGPGGVAIYYRDNGRKPQCFG</sequence>
<dbReference type="EMBL" id="ACEB01000023">
    <property type="protein sequence ID" value="EEG26660.1"/>
    <property type="molecule type" value="Genomic_DNA"/>
</dbReference>
<evidence type="ECO:0000256" key="1">
    <source>
        <dbReference type="SAM" id="Phobius"/>
    </source>
</evidence>
<organism evidence="2 3">
    <name type="scientific">Corynebacterium matruchotii ATCC 33806</name>
    <dbReference type="NCBI Taxonomy" id="566549"/>
    <lineage>
        <taxon>Bacteria</taxon>
        <taxon>Bacillati</taxon>
        <taxon>Actinomycetota</taxon>
        <taxon>Actinomycetes</taxon>
        <taxon>Mycobacteriales</taxon>
        <taxon>Corynebacteriaceae</taxon>
        <taxon>Corynebacterium</taxon>
    </lineage>
</organism>
<dbReference type="Proteomes" id="UP000006247">
    <property type="component" value="Unassembled WGS sequence"/>
</dbReference>
<keyword evidence="1" id="KW-1133">Transmembrane helix</keyword>
<name>C0E462_9CORY</name>
<comment type="caution">
    <text evidence="2">The sequence shown here is derived from an EMBL/GenBank/DDBJ whole genome shotgun (WGS) entry which is preliminary data.</text>
</comment>
<gene>
    <name evidence="2" type="ORF">CORMATOL_01783</name>
</gene>
<dbReference type="AlphaFoldDB" id="C0E462"/>
<proteinExistence type="predicted"/>
<feature type="transmembrane region" description="Helical" evidence="1">
    <location>
        <begin position="12"/>
        <end position="30"/>
    </location>
</feature>